<name>A0A8S1IWL5_9CHLO</name>
<comment type="caution">
    <text evidence="2">The sequence shown here is derived from an EMBL/GenBank/DDBJ whole genome shotgun (WGS) entry which is preliminary data.</text>
</comment>
<keyword evidence="1" id="KW-1133">Transmembrane helix</keyword>
<accession>A0A8S1IWL5</accession>
<proteinExistence type="predicted"/>
<evidence type="ECO:0000256" key="1">
    <source>
        <dbReference type="SAM" id="Phobius"/>
    </source>
</evidence>
<dbReference type="Proteomes" id="UP000708148">
    <property type="component" value="Unassembled WGS sequence"/>
</dbReference>
<reference evidence="2" key="1">
    <citation type="submission" date="2020-12" db="EMBL/GenBank/DDBJ databases">
        <authorList>
            <person name="Iha C."/>
        </authorList>
    </citation>
    <scope>NUCLEOTIDE SEQUENCE</scope>
</reference>
<keyword evidence="1" id="KW-0812">Transmembrane</keyword>
<sequence length="110" mass="11720">MGCQCRTQGNGFVQPQGGLLSGIFFAWLFAFLVSAIEGNVGRAGVMGGCPPTRKAGHALHMLDDRKHFSLRPLLIAEHGRTDVDGDVGCGGCDLWTCHALPSTEIQPVLE</sequence>
<organism evidence="2 3">
    <name type="scientific">Ostreobium quekettii</name>
    <dbReference type="NCBI Taxonomy" id="121088"/>
    <lineage>
        <taxon>Eukaryota</taxon>
        <taxon>Viridiplantae</taxon>
        <taxon>Chlorophyta</taxon>
        <taxon>core chlorophytes</taxon>
        <taxon>Ulvophyceae</taxon>
        <taxon>TCBD clade</taxon>
        <taxon>Bryopsidales</taxon>
        <taxon>Ostreobineae</taxon>
        <taxon>Ostreobiaceae</taxon>
        <taxon>Ostreobium</taxon>
    </lineage>
</organism>
<feature type="transmembrane region" description="Helical" evidence="1">
    <location>
        <begin position="18"/>
        <end position="36"/>
    </location>
</feature>
<evidence type="ECO:0000313" key="3">
    <source>
        <dbReference type="Proteomes" id="UP000708148"/>
    </source>
</evidence>
<keyword evidence="3" id="KW-1185">Reference proteome</keyword>
<dbReference type="EMBL" id="CAJHUC010000992">
    <property type="protein sequence ID" value="CAD7699327.1"/>
    <property type="molecule type" value="Genomic_DNA"/>
</dbReference>
<evidence type="ECO:0000313" key="2">
    <source>
        <dbReference type="EMBL" id="CAD7699327.1"/>
    </source>
</evidence>
<keyword evidence="1" id="KW-0472">Membrane</keyword>
<gene>
    <name evidence="2" type="ORF">OSTQU699_LOCUS4686</name>
</gene>
<dbReference type="AlphaFoldDB" id="A0A8S1IWL5"/>
<protein>
    <submittedName>
        <fullName evidence="2">Uncharacterized protein</fullName>
    </submittedName>
</protein>